<proteinExistence type="predicted"/>
<dbReference type="SMART" id="SM00052">
    <property type="entry name" value="EAL"/>
    <property type="match status" value="1"/>
</dbReference>
<dbReference type="EMBL" id="JACHFL010000009">
    <property type="protein sequence ID" value="MBB5364174.1"/>
    <property type="molecule type" value="Genomic_DNA"/>
</dbReference>
<accession>A0A7W8JW23</accession>
<dbReference type="PROSITE" id="PS50883">
    <property type="entry name" value="EAL"/>
    <property type="match status" value="1"/>
</dbReference>
<dbReference type="Gene3D" id="3.30.450.20">
    <property type="entry name" value="PAS domain"/>
    <property type="match status" value="2"/>
</dbReference>
<reference evidence="3 4" key="1">
    <citation type="submission" date="2020-08" db="EMBL/GenBank/DDBJ databases">
        <title>Genomic Encyclopedia of Type Strains, Phase IV (KMG-IV): sequencing the most valuable type-strain genomes for metagenomic binning, comparative biology and taxonomic classification.</title>
        <authorList>
            <person name="Goeker M."/>
        </authorList>
    </citation>
    <scope>NUCLEOTIDE SEQUENCE [LARGE SCALE GENOMIC DNA]</scope>
    <source>
        <strain evidence="3 4">DSM 27939</strain>
    </source>
</reference>
<dbReference type="SUPFAM" id="SSF55073">
    <property type="entry name" value="Nucleotide cyclase"/>
    <property type="match status" value="1"/>
</dbReference>
<dbReference type="Pfam" id="PF00990">
    <property type="entry name" value="GGDEF"/>
    <property type="match status" value="1"/>
</dbReference>
<feature type="domain" description="GGDEF" evidence="2">
    <location>
        <begin position="574"/>
        <end position="706"/>
    </location>
</feature>
<dbReference type="InterPro" id="IPR052155">
    <property type="entry name" value="Biofilm_reg_signaling"/>
</dbReference>
<dbReference type="SUPFAM" id="SSF55785">
    <property type="entry name" value="PYP-like sensor domain (PAS domain)"/>
    <property type="match status" value="3"/>
</dbReference>
<dbReference type="SMART" id="SM00267">
    <property type="entry name" value="GGDEF"/>
    <property type="match status" value="1"/>
</dbReference>
<evidence type="ECO:0000313" key="3">
    <source>
        <dbReference type="EMBL" id="MBB5364174.1"/>
    </source>
</evidence>
<dbReference type="InterPro" id="IPR043128">
    <property type="entry name" value="Rev_trsase/Diguanyl_cyclase"/>
</dbReference>
<protein>
    <submittedName>
        <fullName evidence="3">Diguanylate cyclase (GGDEF)-like protein</fullName>
    </submittedName>
</protein>
<dbReference type="PANTHER" id="PTHR44757:SF2">
    <property type="entry name" value="BIOFILM ARCHITECTURE MAINTENANCE PROTEIN MBAA"/>
    <property type="match status" value="1"/>
</dbReference>
<name>A0A7W8JW23_9DEIO</name>
<dbReference type="InterPro" id="IPR035919">
    <property type="entry name" value="EAL_sf"/>
</dbReference>
<dbReference type="NCBIfam" id="TIGR00254">
    <property type="entry name" value="GGDEF"/>
    <property type="match status" value="1"/>
</dbReference>
<evidence type="ECO:0000313" key="4">
    <source>
        <dbReference type="Proteomes" id="UP000552709"/>
    </source>
</evidence>
<dbReference type="Gene3D" id="3.20.20.450">
    <property type="entry name" value="EAL domain"/>
    <property type="match status" value="1"/>
</dbReference>
<gene>
    <name evidence="3" type="ORF">HNQ08_003282</name>
</gene>
<dbReference type="InterPro" id="IPR000160">
    <property type="entry name" value="GGDEF_dom"/>
</dbReference>
<dbReference type="PANTHER" id="PTHR44757">
    <property type="entry name" value="DIGUANYLATE CYCLASE DGCP"/>
    <property type="match status" value="1"/>
</dbReference>
<dbReference type="CDD" id="cd01948">
    <property type="entry name" value="EAL"/>
    <property type="match status" value="1"/>
</dbReference>
<dbReference type="SUPFAM" id="SSF141868">
    <property type="entry name" value="EAL domain-like"/>
    <property type="match status" value="1"/>
</dbReference>
<dbReference type="AlphaFoldDB" id="A0A7W8JW23"/>
<sequence>MSPPDDLPYLEWLGHSVEPLAVVDTHTLSILTATPAFGELFGQPLQTLMGLTFVTLLATHEQTEVSALLRAFTADGVVPPRRSYLFTRQDGSLLPSDMHTLRFTLPSGRHVALMTLRPVQQLPDTVSFYQHVLEELPLPLTVQDAEGRYVYINPSAMPDEERRVRAIGLTAGDVMAAEGTPEATALEREAHFWQAAQTRTRVEWQEMSVCPHGGAPQLTHQVAVPLFEEEDGPLSLMLCFTPDVSFTAWQSEQLQLLESLIQATADPLAILDVRPGPTYRQVVYSNPVLRQLDDVPPHAQNRSFHSDPLAWVSGQRDRQVIENALEQLRHHTSATRMEDVHLPDLDLWFEVSFTPVYLTPDQPTHWAVVMRDVTKRRRERAFLQEFMAATLLALRDAPLSVAVHQMLRGMERLLPSWTAVLILPGGEGLQVYGEGLPDDLRQWMAGRSAEQLRGFWTQRDPERLGLVVTLQDPFVSYDQAAEFRISIGLALYDSQQTLLGVLGLLHPDTDAARTQASEVLTGSAGHIGLVVEHHHQRQQFQWLAYHDPLTGLLNRSGFARDASLALTQAGEAGTSLALGVLDLNRFKTVNDSLGHAIGDRLLQAFAQRLQQPAEELGFQLLTRLGGDEFAFLIDDPAQMDEVSAALSQMLAEPFALEGRSIHIGLALGWSVFPGTAADLDTLLKQADSAMYVAKRTGRAASLYTPTARPSISGFELENALHRAIVDDQLCLMYQPQVSVTDGRVVGAEALLRWSHPEIGNIPPSEFIPIAESLGLMDRLGNWIFDRACRDAASWPNPKLTLSINVSVLQVQHPNFQAALEAAALRHRLDPRRLIIELTETALISDLASLQSTLEHVRAWGPRVSVDDFGTGYSTLLSLRQLHVDELKIDQSFIQDLGQPGKAGRDSSAIIEATLTLAATFGLGVVAEGVETEQQASLLREMGCPAMQGWLIAPALSQAGFLQRFGS</sequence>
<dbReference type="Pfam" id="PF00563">
    <property type="entry name" value="EAL"/>
    <property type="match status" value="1"/>
</dbReference>
<dbReference type="InterPro" id="IPR029787">
    <property type="entry name" value="Nucleotide_cyclase"/>
</dbReference>
<comment type="caution">
    <text evidence="3">The sequence shown here is derived from an EMBL/GenBank/DDBJ whole genome shotgun (WGS) entry which is preliminary data.</text>
</comment>
<dbReference type="InterPro" id="IPR001633">
    <property type="entry name" value="EAL_dom"/>
</dbReference>
<keyword evidence="4" id="KW-1185">Reference proteome</keyword>
<evidence type="ECO:0000259" key="2">
    <source>
        <dbReference type="PROSITE" id="PS50887"/>
    </source>
</evidence>
<dbReference type="PROSITE" id="PS50887">
    <property type="entry name" value="GGDEF"/>
    <property type="match status" value="1"/>
</dbReference>
<dbReference type="Proteomes" id="UP000552709">
    <property type="component" value="Unassembled WGS sequence"/>
</dbReference>
<organism evidence="3 4">
    <name type="scientific">Deinococcus humi</name>
    <dbReference type="NCBI Taxonomy" id="662880"/>
    <lineage>
        <taxon>Bacteria</taxon>
        <taxon>Thermotogati</taxon>
        <taxon>Deinococcota</taxon>
        <taxon>Deinococci</taxon>
        <taxon>Deinococcales</taxon>
        <taxon>Deinococcaceae</taxon>
        <taxon>Deinococcus</taxon>
    </lineage>
</organism>
<dbReference type="InterPro" id="IPR035965">
    <property type="entry name" value="PAS-like_dom_sf"/>
</dbReference>
<evidence type="ECO:0000259" key="1">
    <source>
        <dbReference type="PROSITE" id="PS50883"/>
    </source>
</evidence>
<dbReference type="RefSeq" id="WP_184134215.1">
    <property type="nucleotide sequence ID" value="NZ_JACHFL010000009.1"/>
</dbReference>
<dbReference type="Gene3D" id="3.30.70.270">
    <property type="match status" value="1"/>
</dbReference>
<feature type="domain" description="EAL" evidence="1">
    <location>
        <begin position="713"/>
        <end position="966"/>
    </location>
</feature>
<dbReference type="CDD" id="cd01949">
    <property type="entry name" value="GGDEF"/>
    <property type="match status" value="1"/>
</dbReference>